<feature type="transmembrane region" description="Helical" evidence="2">
    <location>
        <begin position="82"/>
        <end position="104"/>
    </location>
</feature>
<evidence type="ECO:0000313" key="3">
    <source>
        <dbReference type="EMBL" id="CAD8731757.1"/>
    </source>
</evidence>
<dbReference type="AlphaFoldDB" id="A0A7S0TGL3"/>
<feature type="region of interest" description="Disordered" evidence="1">
    <location>
        <begin position="52"/>
        <end position="76"/>
    </location>
</feature>
<keyword evidence="2" id="KW-0472">Membrane</keyword>
<feature type="region of interest" description="Disordered" evidence="1">
    <location>
        <begin position="148"/>
        <end position="176"/>
    </location>
</feature>
<protein>
    <submittedName>
        <fullName evidence="3">Uncharacterized protein</fullName>
    </submittedName>
</protein>
<evidence type="ECO:0000256" key="2">
    <source>
        <dbReference type="SAM" id="Phobius"/>
    </source>
</evidence>
<name>A0A7S0TGL3_9EUKA</name>
<sequence length="176" mass="19166">MDIDDIWYYNEYGATCEGCSKITSLQCVETCIRSGFTECEVDGVQCNSAVGPSDEDFDSDTITTTEGTEKPKSEKKKQMSGGAIAAIVLIILLFICFTAAYLYYRKAHQLTPCPTKLECIECCSHCKQMRYSKPAVQVEEAKVNNTHTLGLPRPGKRGELVPNISASADASADGNA</sequence>
<reference evidence="3" key="1">
    <citation type="submission" date="2021-01" db="EMBL/GenBank/DDBJ databases">
        <authorList>
            <person name="Corre E."/>
            <person name="Pelletier E."/>
            <person name="Niang G."/>
            <person name="Scheremetjew M."/>
            <person name="Finn R."/>
            <person name="Kale V."/>
            <person name="Holt S."/>
            <person name="Cochrane G."/>
            <person name="Meng A."/>
            <person name="Brown T."/>
            <person name="Cohen L."/>
        </authorList>
    </citation>
    <scope>NUCLEOTIDE SEQUENCE</scope>
</reference>
<gene>
    <name evidence="3" type="ORF">EMAR1385_LOCUS636</name>
</gene>
<keyword evidence="2" id="KW-0812">Transmembrane</keyword>
<evidence type="ECO:0000256" key="1">
    <source>
        <dbReference type="SAM" id="MobiDB-lite"/>
    </source>
</evidence>
<feature type="compositionally biased region" description="Low complexity" evidence="1">
    <location>
        <begin position="165"/>
        <end position="176"/>
    </location>
</feature>
<proteinExistence type="predicted"/>
<accession>A0A7S0TGL3</accession>
<organism evidence="3">
    <name type="scientific">Elphidium margaritaceum</name>
    <dbReference type="NCBI Taxonomy" id="933848"/>
    <lineage>
        <taxon>Eukaryota</taxon>
        <taxon>Sar</taxon>
        <taxon>Rhizaria</taxon>
        <taxon>Retaria</taxon>
        <taxon>Foraminifera</taxon>
        <taxon>Rotaliida</taxon>
        <taxon>Elphidiidae</taxon>
        <taxon>Elphidium</taxon>
    </lineage>
</organism>
<dbReference type="EMBL" id="HBFI01000894">
    <property type="protein sequence ID" value="CAD8731757.1"/>
    <property type="molecule type" value="Transcribed_RNA"/>
</dbReference>
<keyword evidence="2" id="KW-1133">Transmembrane helix</keyword>